<organism evidence="2 3">
    <name type="scientific">Pleurodeles waltl</name>
    <name type="common">Iberian ribbed newt</name>
    <dbReference type="NCBI Taxonomy" id="8319"/>
    <lineage>
        <taxon>Eukaryota</taxon>
        <taxon>Metazoa</taxon>
        <taxon>Chordata</taxon>
        <taxon>Craniata</taxon>
        <taxon>Vertebrata</taxon>
        <taxon>Euteleostomi</taxon>
        <taxon>Amphibia</taxon>
        <taxon>Batrachia</taxon>
        <taxon>Caudata</taxon>
        <taxon>Salamandroidea</taxon>
        <taxon>Salamandridae</taxon>
        <taxon>Pleurodelinae</taxon>
        <taxon>Pleurodeles</taxon>
    </lineage>
</organism>
<reference evidence="2" key="1">
    <citation type="journal article" date="2022" name="bioRxiv">
        <title>Sequencing and chromosome-scale assembly of the giantPleurodeles waltlgenome.</title>
        <authorList>
            <person name="Brown T."/>
            <person name="Elewa A."/>
            <person name="Iarovenko S."/>
            <person name="Subramanian E."/>
            <person name="Araus A.J."/>
            <person name="Petzold A."/>
            <person name="Susuki M."/>
            <person name="Suzuki K.-i.T."/>
            <person name="Hayashi T."/>
            <person name="Toyoda A."/>
            <person name="Oliveira C."/>
            <person name="Osipova E."/>
            <person name="Leigh N.D."/>
            <person name="Simon A."/>
            <person name="Yun M.H."/>
        </authorList>
    </citation>
    <scope>NUCLEOTIDE SEQUENCE</scope>
    <source>
        <strain evidence="2">20211129_DDA</strain>
        <tissue evidence="2">Liver</tissue>
    </source>
</reference>
<protein>
    <submittedName>
        <fullName evidence="2">Uncharacterized protein</fullName>
    </submittedName>
</protein>
<dbReference type="AlphaFoldDB" id="A0AAV7TLW9"/>
<evidence type="ECO:0000313" key="3">
    <source>
        <dbReference type="Proteomes" id="UP001066276"/>
    </source>
</evidence>
<sequence>MGEDSRRRPKSRDEQPRGLTDTRLKCGLEVGRGLLFDRGAAAKELGKRHDHKTAQTAFRWYTEAVVVYCMRSVLERTPPRGGLAAEQGQST</sequence>
<comment type="caution">
    <text evidence="2">The sequence shown here is derived from an EMBL/GenBank/DDBJ whole genome shotgun (WGS) entry which is preliminary data.</text>
</comment>
<dbReference type="EMBL" id="JANPWB010000006">
    <property type="protein sequence ID" value="KAJ1177433.1"/>
    <property type="molecule type" value="Genomic_DNA"/>
</dbReference>
<keyword evidence="3" id="KW-1185">Reference proteome</keyword>
<gene>
    <name evidence="2" type="ORF">NDU88_002688</name>
</gene>
<evidence type="ECO:0000313" key="2">
    <source>
        <dbReference type="EMBL" id="KAJ1177433.1"/>
    </source>
</evidence>
<accession>A0AAV7TLW9</accession>
<name>A0AAV7TLW9_PLEWA</name>
<feature type="region of interest" description="Disordered" evidence="1">
    <location>
        <begin position="1"/>
        <end position="23"/>
    </location>
</feature>
<dbReference type="Proteomes" id="UP001066276">
    <property type="component" value="Chromosome 3_2"/>
</dbReference>
<proteinExistence type="predicted"/>
<evidence type="ECO:0000256" key="1">
    <source>
        <dbReference type="SAM" id="MobiDB-lite"/>
    </source>
</evidence>